<feature type="compositionally biased region" description="Polar residues" evidence="1">
    <location>
        <begin position="19"/>
        <end position="35"/>
    </location>
</feature>
<name>A0A7K6AYZ1_UPUEP</name>
<feature type="compositionally biased region" description="Polar residues" evidence="1">
    <location>
        <begin position="134"/>
        <end position="143"/>
    </location>
</feature>
<proteinExistence type="predicted"/>
<accession>A0A7K6AYZ1</accession>
<evidence type="ECO:0000313" key="2">
    <source>
        <dbReference type="EMBL" id="NWU95184.1"/>
    </source>
</evidence>
<dbReference type="Proteomes" id="UP000544127">
    <property type="component" value="Unassembled WGS sequence"/>
</dbReference>
<feature type="compositionally biased region" description="Basic and acidic residues" evidence="1">
    <location>
        <begin position="145"/>
        <end position="163"/>
    </location>
</feature>
<dbReference type="AlphaFoldDB" id="A0A7K6AYZ1"/>
<feature type="region of interest" description="Disordered" evidence="1">
    <location>
        <begin position="129"/>
        <end position="163"/>
    </location>
</feature>
<feature type="non-terminal residue" evidence="2">
    <location>
        <position position="206"/>
    </location>
</feature>
<gene>
    <name evidence="2" type="primary">Cep295_1</name>
    <name evidence="2" type="ORF">UPUEPO_R15049</name>
</gene>
<feature type="non-terminal residue" evidence="2">
    <location>
        <position position="1"/>
    </location>
</feature>
<dbReference type="OrthoDB" id="9390335at2759"/>
<feature type="compositionally biased region" description="Polar residues" evidence="1">
    <location>
        <begin position="44"/>
        <end position="72"/>
    </location>
</feature>
<evidence type="ECO:0000256" key="1">
    <source>
        <dbReference type="SAM" id="MobiDB-lite"/>
    </source>
</evidence>
<feature type="region of interest" description="Disordered" evidence="1">
    <location>
        <begin position="19"/>
        <end position="81"/>
    </location>
</feature>
<sequence>LQGIPCDLTSTISTGSFVTGETLDVSPTDTGLSSDSTEDGVLSGTASHPWNSTRPCRSLQRQGNLSGASGTRSPEEEKYHRLQQVLQSAGEFSSHSEENTRFRALPAELDVPEAGRPLPSFHHQVFEPLEPSLDSDNSSTCSQYRRAEGSRESTKIPELTTKGREMSALLEAGSSALCVRRGSLPSGLETTGLSNRMSEKESVNVP</sequence>
<feature type="region of interest" description="Disordered" evidence="1">
    <location>
        <begin position="182"/>
        <end position="206"/>
    </location>
</feature>
<feature type="compositionally biased region" description="Basic and acidic residues" evidence="1">
    <location>
        <begin position="197"/>
        <end position="206"/>
    </location>
</feature>
<dbReference type="EMBL" id="VZRI01007246">
    <property type="protein sequence ID" value="NWU95184.1"/>
    <property type="molecule type" value="Genomic_DNA"/>
</dbReference>
<reference evidence="2 3" key="1">
    <citation type="submission" date="2019-09" db="EMBL/GenBank/DDBJ databases">
        <title>Bird 10,000 Genomes (B10K) Project - Family phase.</title>
        <authorList>
            <person name="Zhang G."/>
        </authorList>
    </citation>
    <scope>NUCLEOTIDE SEQUENCE [LARGE SCALE GENOMIC DNA]</scope>
    <source>
        <strain evidence="2">B10K-DU-012-37</strain>
    </source>
</reference>
<evidence type="ECO:0000313" key="3">
    <source>
        <dbReference type="Proteomes" id="UP000544127"/>
    </source>
</evidence>
<organism evidence="2 3">
    <name type="scientific">Upupa epops</name>
    <name type="common">Eurasian hoopoe</name>
    <dbReference type="NCBI Taxonomy" id="57439"/>
    <lineage>
        <taxon>Eukaryota</taxon>
        <taxon>Metazoa</taxon>
        <taxon>Chordata</taxon>
        <taxon>Craniata</taxon>
        <taxon>Vertebrata</taxon>
        <taxon>Euteleostomi</taxon>
        <taxon>Archelosauria</taxon>
        <taxon>Archosauria</taxon>
        <taxon>Dinosauria</taxon>
        <taxon>Saurischia</taxon>
        <taxon>Theropoda</taxon>
        <taxon>Coelurosauria</taxon>
        <taxon>Aves</taxon>
        <taxon>Neognathae</taxon>
        <taxon>Neoaves</taxon>
        <taxon>Telluraves</taxon>
        <taxon>Coraciimorphae</taxon>
        <taxon>Bucerotiformes</taxon>
        <taxon>Upupidae</taxon>
        <taxon>Upupa</taxon>
    </lineage>
</organism>
<keyword evidence="3" id="KW-1185">Reference proteome</keyword>
<protein>
    <submittedName>
        <fullName evidence="2">CE295 protein</fullName>
    </submittedName>
</protein>
<comment type="caution">
    <text evidence="2">The sequence shown here is derived from an EMBL/GenBank/DDBJ whole genome shotgun (WGS) entry which is preliminary data.</text>
</comment>